<dbReference type="Pfam" id="PF13585">
    <property type="entry name" value="CHU_C"/>
    <property type="match status" value="1"/>
</dbReference>
<dbReference type="PROSITE" id="PS50093">
    <property type="entry name" value="PKD"/>
    <property type="match status" value="1"/>
</dbReference>
<accession>A0A8X8IIJ9</accession>
<dbReference type="EMBL" id="FNNO01000019">
    <property type="protein sequence ID" value="SDX53219.1"/>
    <property type="molecule type" value="Genomic_DNA"/>
</dbReference>
<dbReference type="SUPFAM" id="SSF49299">
    <property type="entry name" value="PKD domain"/>
    <property type="match status" value="1"/>
</dbReference>
<dbReference type="RefSeq" id="WP_092726570.1">
    <property type="nucleotide sequence ID" value="NZ_FNNO01000019.1"/>
</dbReference>
<keyword evidence="3" id="KW-1185">Reference proteome</keyword>
<evidence type="ECO:0000313" key="3">
    <source>
        <dbReference type="Proteomes" id="UP000198711"/>
    </source>
</evidence>
<proteinExistence type="predicted"/>
<name>A0A8X8IIJ9_9BACT</name>
<organism evidence="2 3">
    <name type="scientific">Hydrobacter penzbergensis</name>
    <dbReference type="NCBI Taxonomy" id="1235997"/>
    <lineage>
        <taxon>Bacteria</taxon>
        <taxon>Pseudomonadati</taxon>
        <taxon>Bacteroidota</taxon>
        <taxon>Chitinophagia</taxon>
        <taxon>Chitinophagales</taxon>
        <taxon>Chitinophagaceae</taxon>
        <taxon>Hydrobacter</taxon>
    </lineage>
</organism>
<dbReference type="InterPro" id="IPR026341">
    <property type="entry name" value="T9SS_type_B"/>
</dbReference>
<dbReference type="Pfam" id="PF17517">
    <property type="entry name" value="IgGFc_binding"/>
    <property type="match status" value="1"/>
</dbReference>
<dbReference type="InterPro" id="IPR035986">
    <property type="entry name" value="PKD_dom_sf"/>
</dbReference>
<comment type="caution">
    <text evidence="2">The sequence shown here is derived from an EMBL/GenBank/DDBJ whole genome shotgun (WGS) entry which is preliminary data.</text>
</comment>
<dbReference type="Gene3D" id="2.60.40.10">
    <property type="entry name" value="Immunoglobulins"/>
    <property type="match status" value="2"/>
</dbReference>
<feature type="domain" description="PKD" evidence="1">
    <location>
        <begin position="625"/>
        <end position="706"/>
    </location>
</feature>
<dbReference type="Proteomes" id="UP000198711">
    <property type="component" value="Unassembled WGS sequence"/>
</dbReference>
<dbReference type="InterPro" id="IPR000601">
    <property type="entry name" value="PKD_dom"/>
</dbReference>
<sequence length="875" mass="93853">MKAVQSFLWVCLLLVISVGGYAQSDTSFWFAAPAVTPGHSDTPIVVRLSSYAQAADIIISQPANPSFQPYHIHLNPYAATTVDLTGQLEIIENKPANTVLNYGIRISATAKISAYYEVEGKRGTTYYNPEIFSLKGAISKGLQFMIPGQTRFPNGAYTPQPRNGFVIVATEDNTSVDISLTNPDMAGHSPGQLFTIVLNKGQTYAVVAAGIAGNLHLAGSSVKATKPVCVTIYDDSIGPLTGCRDLVGDQLIPENSNGKEFIIVRGMLTVDGTVGDYYYILATTDGTTITINGTIAATINRGQIYEGLLTDPSAYIVTSNPVYLYQLTGTGCEMATANLPSIKCTGSQLVTFVRSANTPFYLNILCRNTETGSFLLNGQAGIITTNLFNAVPSTNGQWMAARISVANLGNIDNLITPGVPTVVSNTSGLFHLGFLNGASGSVFGYFSNYGSINLSPVVNGAQCVGNDIQLSSTLISNTTYQWKGPNNFTSNKYNPVISNPTAVNSGTYYVTASQQACGNFTDSITVTVHPVPTVTLKGSDTICYGASKMLTLQLTGSPPWSLLYSDGTGTNTLTHITASPYTFPVTPGVTTRYVIKNVTDTNACMMNKGGNPADTVVTVAVRPQPKAGFTATPDTVCQDGTIAFKGLENGSGGAAVKWVWDLANGTVAAERNPWKQFKDSGRFAIRYYFFNAQGCSSDTVSKDVMVFPNPHLVLDPSISVLEGETVMLKPRFYYGQSLRFQWTPATYLSSDTVVSPQLIPTGNITYTLKLTGSGGCSVSDTIFIRLLKRLEVPNAFSPNGDGINDTWQIRYLDTYPGVMVQVFNRYGQIVFSSTGYAIPWDGTMNGKPLPVGTYYYIINPKSGRQVISGSVTILR</sequence>
<evidence type="ECO:0000313" key="2">
    <source>
        <dbReference type="EMBL" id="SDX53219.1"/>
    </source>
</evidence>
<dbReference type="InterPro" id="IPR035234">
    <property type="entry name" value="IgGFc-bd_N"/>
</dbReference>
<protein>
    <submittedName>
        <fullName evidence="2">Gliding motility-associated C-terminal domain-containing protein</fullName>
    </submittedName>
</protein>
<gene>
    <name evidence="2" type="ORF">SAMN05444410_11915</name>
</gene>
<reference evidence="2 3" key="1">
    <citation type="submission" date="2016-10" db="EMBL/GenBank/DDBJ databases">
        <authorList>
            <person name="Varghese N."/>
            <person name="Submissions S."/>
        </authorList>
    </citation>
    <scope>NUCLEOTIDE SEQUENCE [LARGE SCALE GENOMIC DNA]</scope>
    <source>
        <strain evidence="2 3">DSM 25353</strain>
    </source>
</reference>
<dbReference type="InterPro" id="IPR013783">
    <property type="entry name" value="Ig-like_fold"/>
</dbReference>
<dbReference type="NCBIfam" id="TIGR04131">
    <property type="entry name" value="Bac_Flav_CTERM"/>
    <property type="match status" value="1"/>
</dbReference>
<dbReference type="AlphaFoldDB" id="A0A8X8IIJ9"/>
<evidence type="ECO:0000259" key="1">
    <source>
        <dbReference type="PROSITE" id="PS50093"/>
    </source>
</evidence>